<evidence type="ECO:0000256" key="6">
    <source>
        <dbReference type="ARBA" id="ARBA00023172"/>
    </source>
</evidence>
<evidence type="ECO:0000256" key="4">
    <source>
        <dbReference type="ARBA" id="ARBA00022833"/>
    </source>
</evidence>
<feature type="region of interest" description="Disordered" evidence="7">
    <location>
        <begin position="406"/>
        <end position="450"/>
    </location>
</feature>
<keyword evidence="5" id="KW-0238">DNA-binding</keyword>
<dbReference type="GO" id="GO:0003677">
    <property type="term" value="F:DNA binding"/>
    <property type="evidence" value="ECO:0007669"/>
    <property type="project" value="UniProtKB-KW"/>
</dbReference>
<dbReference type="GO" id="GO:0006310">
    <property type="term" value="P:DNA recombination"/>
    <property type="evidence" value="ECO:0007669"/>
    <property type="project" value="UniProtKB-KW"/>
</dbReference>
<dbReference type="Proteomes" id="UP000238176">
    <property type="component" value="Unassembled WGS sequence"/>
</dbReference>
<dbReference type="NCBIfam" id="NF038280">
    <property type="entry name" value="IS607_TnpB"/>
    <property type="match status" value="1"/>
</dbReference>
<protein>
    <submittedName>
        <fullName evidence="11">Putative transposase</fullName>
    </submittedName>
</protein>
<evidence type="ECO:0000256" key="7">
    <source>
        <dbReference type="SAM" id="MobiDB-lite"/>
    </source>
</evidence>
<dbReference type="EMBL" id="PVTJ01000002">
    <property type="protein sequence ID" value="PRY60884.1"/>
    <property type="molecule type" value="Genomic_DNA"/>
</dbReference>
<dbReference type="GO" id="GO:0032196">
    <property type="term" value="P:transposition"/>
    <property type="evidence" value="ECO:0007669"/>
    <property type="project" value="UniProtKB-KW"/>
</dbReference>
<evidence type="ECO:0000259" key="8">
    <source>
        <dbReference type="Pfam" id="PF01385"/>
    </source>
</evidence>
<evidence type="ECO:0000259" key="10">
    <source>
        <dbReference type="Pfam" id="PF12323"/>
    </source>
</evidence>
<evidence type="ECO:0000256" key="3">
    <source>
        <dbReference type="ARBA" id="ARBA00022723"/>
    </source>
</evidence>
<dbReference type="Pfam" id="PF01385">
    <property type="entry name" value="OrfB_IS605"/>
    <property type="match status" value="1"/>
</dbReference>
<dbReference type="NCBIfam" id="TIGR01766">
    <property type="entry name" value="IS200/IS605 family accessory protein TnpB-like domain"/>
    <property type="match status" value="1"/>
</dbReference>
<gene>
    <name evidence="11" type="ORF">B0I28_102496</name>
</gene>
<proteinExistence type="inferred from homology"/>
<evidence type="ECO:0000313" key="12">
    <source>
        <dbReference type="Proteomes" id="UP000238176"/>
    </source>
</evidence>
<dbReference type="AlphaFoldDB" id="A0A2T0USK8"/>
<evidence type="ECO:0000259" key="9">
    <source>
        <dbReference type="Pfam" id="PF07282"/>
    </source>
</evidence>
<evidence type="ECO:0000256" key="2">
    <source>
        <dbReference type="ARBA" id="ARBA00022578"/>
    </source>
</evidence>
<dbReference type="NCBIfam" id="NF040570">
    <property type="entry name" value="guided_TnpB"/>
    <property type="match status" value="1"/>
</dbReference>
<feature type="domain" description="Transposase putative helix-turn-helix" evidence="10">
    <location>
        <begin position="1"/>
        <end position="46"/>
    </location>
</feature>
<dbReference type="GO" id="GO:0046872">
    <property type="term" value="F:metal ion binding"/>
    <property type="evidence" value="ECO:0007669"/>
    <property type="project" value="UniProtKB-KW"/>
</dbReference>
<dbReference type="RefSeq" id="WP_181245671.1">
    <property type="nucleotide sequence ID" value="NZ_PVTJ01000002.1"/>
</dbReference>
<dbReference type="InterPro" id="IPR021027">
    <property type="entry name" value="Transposase_put_HTH"/>
</dbReference>
<feature type="domain" description="Cas12f1-like TNB" evidence="9">
    <location>
        <begin position="327"/>
        <end position="394"/>
    </location>
</feature>
<dbReference type="InterPro" id="IPR053470">
    <property type="entry name" value="RNA-guided_DNA_endonuclease"/>
</dbReference>
<keyword evidence="6" id="KW-0233">DNA recombination</keyword>
<sequence length="450" mass="50235">MKVVKAYRFALDPRSDQVVAFLSHCGGRRFAYNHMLALVKANLDQREAERSYGIAGPELTPYLDWSAYGLRRTWNARKDSAAPWWKENSKEAYSSGCADLAAALKNWRGSMQRERAGRPMGFPRFKSRRSRLSCSFTTGAIRVEDDRRHITLPRIGTIRTCENTAKLHRHLRRGTGRILSAILSRRGDRWFVSFTCEIEHRERAPERPTAVVGVDLGIKHLAVLSTGEFIPNPQHLDKALTRLRKAGRQLARRRGPAPGSAPSARWLRARAGLNKAHARIAQQRSDALHKLTTNLARTYGTIVIEDLNVAGMVTNHRLARRISDAGWGELRRQITYKSAWNGGSTVVANRWLPTSKTCSNCGTAKAKLSLSERVFRCQHCGMVLDRDLNAARNLANRVRTAVDLELPGDAKTARQKPHKTSPAGSGTAAGRRAARARQAEEAQVSVRSEV</sequence>
<organism evidence="11 12">
    <name type="scientific">Glycomyces artemisiae</name>
    <dbReference type="NCBI Taxonomy" id="1076443"/>
    <lineage>
        <taxon>Bacteria</taxon>
        <taxon>Bacillati</taxon>
        <taxon>Actinomycetota</taxon>
        <taxon>Actinomycetes</taxon>
        <taxon>Glycomycetales</taxon>
        <taxon>Glycomycetaceae</taxon>
        <taxon>Glycomyces</taxon>
    </lineage>
</organism>
<keyword evidence="12" id="KW-1185">Reference proteome</keyword>
<evidence type="ECO:0000313" key="11">
    <source>
        <dbReference type="EMBL" id="PRY60884.1"/>
    </source>
</evidence>
<feature type="domain" description="Probable transposase IS891/IS1136/IS1341" evidence="8">
    <location>
        <begin position="194"/>
        <end position="315"/>
    </location>
</feature>
<accession>A0A2T0USK8</accession>
<comment type="similarity">
    <text evidence="1">In the C-terminal section; belongs to the transposase 35 family.</text>
</comment>
<comment type="caution">
    <text evidence="11">The sequence shown here is derived from an EMBL/GenBank/DDBJ whole genome shotgun (WGS) entry which is preliminary data.</text>
</comment>
<reference evidence="11 12" key="1">
    <citation type="submission" date="2018-03" db="EMBL/GenBank/DDBJ databases">
        <title>Genomic Encyclopedia of Type Strains, Phase III (KMG-III): the genomes of soil and plant-associated and newly described type strains.</title>
        <authorList>
            <person name="Whitman W."/>
        </authorList>
    </citation>
    <scope>NUCLEOTIDE SEQUENCE [LARGE SCALE GENOMIC DNA]</scope>
    <source>
        <strain evidence="11 12">CGMCC 4.7067</strain>
    </source>
</reference>
<evidence type="ECO:0000256" key="5">
    <source>
        <dbReference type="ARBA" id="ARBA00023125"/>
    </source>
</evidence>
<keyword evidence="3" id="KW-0479">Metal-binding</keyword>
<name>A0A2T0USK8_9ACTN</name>
<dbReference type="Pfam" id="PF12323">
    <property type="entry name" value="HTH_OrfB_IS605"/>
    <property type="match status" value="1"/>
</dbReference>
<dbReference type="Pfam" id="PF07282">
    <property type="entry name" value="Cas12f1-like_TNB"/>
    <property type="match status" value="1"/>
</dbReference>
<evidence type="ECO:0000256" key="1">
    <source>
        <dbReference type="ARBA" id="ARBA00008761"/>
    </source>
</evidence>
<dbReference type="InterPro" id="IPR010095">
    <property type="entry name" value="Cas12f1-like_TNB"/>
</dbReference>
<dbReference type="InterPro" id="IPR001959">
    <property type="entry name" value="Transposase"/>
</dbReference>
<keyword evidence="2" id="KW-0815">Transposition</keyword>
<keyword evidence="4" id="KW-0862">Zinc</keyword>